<organism evidence="1">
    <name type="scientific">Arundo donax</name>
    <name type="common">Giant reed</name>
    <name type="synonym">Donax arundinaceus</name>
    <dbReference type="NCBI Taxonomy" id="35708"/>
    <lineage>
        <taxon>Eukaryota</taxon>
        <taxon>Viridiplantae</taxon>
        <taxon>Streptophyta</taxon>
        <taxon>Embryophyta</taxon>
        <taxon>Tracheophyta</taxon>
        <taxon>Spermatophyta</taxon>
        <taxon>Magnoliopsida</taxon>
        <taxon>Liliopsida</taxon>
        <taxon>Poales</taxon>
        <taxon>Poaceae</taxon>
        <taxon>PACMAD clade</taxon>
        <taxon>Arundinoideae</taxon>
        <taxon>Arundineae</taxon>
        <taxon>Arundo</taxon>
    </lineage>
</organism>
<dbReference type="EMBL" id="GBRH01255862">
    <property type="protein sequence ID" value="JAD42033.1"/>
    <property type="molecule type" value="Transcribed_RNA"/>
</dbReference>
<accession>A0A0A8ZWB7</accession>
<proteinExistence type="predicted"/>
<sequence length="26" mass="3204">MHLHNKTDLERAPRKLDFHFFPIVKL</sequence>
<reference evidence="1" key="2">
    <citation type="journal article" date="2015" name="Data Brief">
        <title>Shoot transcriptome of the giant reed, Arundo donax.</title>
        <authorList>
            <person name="Barrero R.A."/>
            <person name="Guerrero F.D."/>
            <person name="Moolhuijzen P."/>
            <person name="Goolsby J.A."/>
            <person name="Tidwell J."/>
            <person name="Bellgard S.E."/>
            <person name="Bellgard M.I."/>
        </authorList>
    </citation>
    <scope>NUCLEOTIDE SEQUENCE</scope>
    <source>
        <tissue evidence="1">Shoot tissue taken approximately 20 cm above the soil surface</tissue>
    </source>
</reference>
<evidence type="ECO:0000313" key="1">
    <source>
        <dbReference type="EMBL" id="JAD42033.1"/>
    </source>
</evidence>
<reference evidence="1" key="1">
    <citation type="submission" date="2014-09" db="EMBL/GenBank/DDBJ databases">
        <authorList>
            <person name="Magalhaes I.L.F."/>
            <person name="Oliveira U."/>
            <person name="Santos F.R."/>
            <person name="Vidigal T.H.D.A."/>
            <person name="Brescovit A.D."/>
            <person name="Santos A.J."/>
        </authorList>
    </citation>
    <scope>NUCLEOTIDE SEQUENCE</scope>
    <source>
        <tissue evidence="1">Shoot tissue taken approximately 20 cm above the soil surface</tissue>
    </source>
</reference>
<protein>
    <submittedName>
        <fullName evidence="1">Uncharacterized protein</fullName>
    </submittedName>
</protein>
<name>A0A0A8ZWB7_ARUDO</name>
<dbReference type="AlphaFoldDB" id="A0A0A8ZWB7"/>